<dbReference type="RefSeq" id="WP_173493052.1">
    <property type="nucleotide sequence ID" value="NZ_CP054056.1"/>
</dbReference>
<gene>
    <name evidence="2" type="ORF">HRU87_00635</name>
</gene>
<reference evidence="2 3" key="1">
    <citation type="submission" date="2020-05" db="EMBL/GenBank/DDBJ databases">
        <title>Aquirufa sp. strain 15G-AUS-rot a new Aquirufa species.</title>
        <authorList>
            <person name="Pitt A."/>
            <person name="Hahn M.W."/>
        </authorList>
    </citation>
    <scope>NUCLEOTIDE SEQUENCE [LARGE SCALE GENOMIC DNA]</scope>
    <source>
        <strain evidence="2 3">15G-AUS-rot</strain>
    </source>
</reference>
<sequence>MFKNSTRRGLAIGAGLSLVLSGVVSAPAQAAGEVVLAPLAGTSTTTFVTEKFDLLASLAPGQVAGNIAQLKYKIEKASGSAVSYSATATTSAVTAVGSANAIASATTSFVVAPAATSATVPNKLSIAIVGANSVSASVDVKVSAFIDSNSNDSLDSGEFVAERTVSFKKYSDVTSTVAVTQGAEGDTAVKATATLTDINTDQLTGSDITVKFTVSGSDLATAVAASSGVFTSTDSLSLAKDATVSAAVSYRSVKIGASSATMTVTNKSVLRVTTSGVVGDNLKANGSDAVIARLNSAFAVKAIVSSSASGAVAVAGAAVSVQVSTSATLTSTKSLTVNGTTYTTNASLPTLSLTSDANGEALVNVTPAGFVTSETVTFIVKSQNNTTNNLVASFATPTWTVSSTDHGYLKAAPGAAVTVNYQVKDQWGALTTNAYRVVASYDGTTKYTNLSGGKAAVSFTATTSNNVSSNVTNGSIQSQDSSTLNWSDVAGVTTASAIALLATSTADAFDVSPAATASATISRAITSGVKLDNAVELTGSVNNAGATVTVTGTGVEFSKTGDTATSVGSITLNTDASGHFTVSAYVKTVGAKTVTYTVGTATKTTVITPAAAAGTAGKTLTVTADDRVDSGVTLIATIKLVDEYGNPVAADNAGTEDFSVTATGLGFAVAAMPTKLNSNGEATVAVLLGSADAGSVVFTATYDADGTGTAKAAVTATKTVTVGAAEVNAVIGSFQGRWAVRVENAKGQVVSVKVGGKWYRYTALNNNYVFSRKSKVGASVLVRVWVNGELQNEQTTTIK</sequence>
<evidence type="ECO:0000313" key="2">
    <source>
        <dbReference type="EMBL" id="QKJ24753.1"/>
    </source>
</evidence>
<protein>
    <recommendedName>
        <fullName evidence="4">Big-1 domain-containing protein</fullName>
    </recommendedName>
</protein>
<evidence type="ECO:0000256" key="1">
    <source>
        <dbReference type="SAM" id="SignalP"/>
    </source>
</evidence>
<evidence type="ECO:0000313" key="3">
    <source>
        <dbReference type="Proteomes" id="UP000501003"/>
    </source>
</evidence>
<feature type="signal peptide" evidence="1">
    <location>
        <begin position="1"/>
        <end position="30"/>
    </location>
</feature>
<accession>A0A7D4TQQ2</accession>
<keyword evidence="1" id="KW-0732">Signal</keyword>
<organism evidence="2 3">
    <name type="scientific">Aquiluna borgnonia</name>
    <dbReference type="NCBI Taxonomy" id="2499157"/>
    <lineage>
        <taxon>Bacteria</taxon>
        <taxon>Bacillati</taxon>
        <taxon>Actinomycetota</taxon>
        <taxon>Actinomycetes</taxon>
        <taxon>Micrococcales</taxon>
        <taxon>Microbacteriaceae</taxon>
        <taxon>Luna cluster</taxon>
        <taxon>Luna-1 subcluster</taxon>
        <taxon>Aquiluna</taxon>
    </lineage>
</organism>
<dbReference type="Proteomes" id="UP000501003">
    <property type="component" value="Chromosome"/>
</dbReference>
<proteinExistence type="predicted"/>
<keyword evidence="3" id="KW-1185">Reference proteome</keyword>
<dbReference type="AlphaFoldDB" id="A0A7D4TQQ2"/>
<evidence type="ECO:0008006" key="4">
    <source>
        <dbReference type="Google" id="ProtNLM"/>
    </source>
</evidence>
<name>A0A7D4TQQ2_9MICO</name>
<dbReference type="EMBL" id="CP054056">
    <property type="protein sequence ID" value="QKJ24753.1"/>
    <property type="molecule type" value="Genomic_DNA"/>
</dbReference>
<dbReference type="KEGG" id="aqg:HRU87_00635"/>
<feature type="chain" id="PRO_5028930825" description="Big-1 domain-containing protein" evidence="1">
    <location>
        <begin position="31"/>
        <end position="799"/>
    </location>
</feature>